<dbReference type="Proteomes" id="UP000266841">
    <property type="component" value="Unassembled WGS sequence"/>
</dbReference>
<feature type="chain" id="PRO_5003838396" description="SseB protein N-terminal domain-containing protein" evidence="5">
    <location>
        <begin position="21"/>
        <end position="330"/>
    </location>
</feature>
<dbReference type="InterPro" id="IPR007378">
    <property type="entry name" value="Tic22-like"/>
</dbReference>
<comment type="subcellular location">
    <subcellularLocation>
        <location evidence="1">Plastid</location>
        <location evidence="1">Chloroplast</location>
    </subcellularLocation>
</comment>
<evidence type="ECO:0000256" key="4">
    <source>
        <dbReference type="SAM" id="MobiDB-lite"/>
    </source>
</evidence>
<dbReference type="EMBL" id="AGNL01002874">
    <property type="protein sequence ID" value="EJK75544.1"/>
    <property type="molecule type" value="Genomic_DNA"/>
</dbReference>
<dbReference type="Gene3D" id="3.40.1350.100">
    <property type="match status" value="1"/>
</dbReference>
<feature type="region of interest" description="Disordered" evidence="4">
    <location>
        <begin position="275"/>
        <end position="298"/>
    </location>
</feature>
<accession>K0TEJ5</accession>
<proteinExistence type="predicted"/>
<reference evidence="6 7" key="1">
    <citation type="journal article" date="2012" name="Genome Biol.">
        <title>Genome and low-iron response of an oceanic diatom adapted to chronic iron limitation.</title>
        <authorList>
            <person name="Lommer M."/>
            <person name="Specht M."/>
            <person name="Roy A.S."/>
            <person name="Kraemer L."/>
            <person name="Andreson R."/>
            <person name="Gutowska M.A."/>
            <person name="Wolf J."/>
            <person name="Bergner S.V."/>
            <person name="Schilhabel M.B."/>
            <person name="Klostermeier U.C."/>
            <person name="Beiko R.G."/>
            <person name="Rosenstiel P."/>
            <person name="Hippler M."/>
            <person name="Laroche J."/>
        </authorList>
    </citation>
    <scope>NUCLEOTIDE SEQUENCE [LARGE SCALE GENOMIC DNA]</scope>
    <source>
        <strain evidence="6 7">CCMP1005</strain>
    </source>
</reference>
<dbReference type="eggNOG" id="ENOG502SU33">
    <property type="taxonomic scope" value="Eukaryota"/>
</dbReference>
<dbReference type="Pfam" id="PF04278">
    <property type="entry name" value="Tic22"/>
    <property type="match status" value="1"/>
</dbReference>
<evidence type="ECO:0000256" key="2">
    <source>
        <dbReference type="ARBA" id="ARBA00022528"/>
    </source>
</evidence>
<keyword evidence="2" id="KW-0150">Chloroplast</keyword>
<dbReference type="GO" id="GO:0009507">
    <property type="term" value="C:chloroplast"/>
    <property type="evidence" value="ECO:0007669"/>
    <property type="project" value="UniProtKB-SubCell"/>
</dbReference>
<evidence type="ECO:0008006" key="8">
    <source>
        <dbReference type="Google" id="ProtNLM"/>
    </source>
</evidence>
<evidence type="ECO:0000313" key="7">
    <source>
        <dbReference type="Proteomes" id="UP000266841"/>
    </source>
</evidence>
<keyword evidence="7" id="KW-1185">Reference proteome</keyword>
<evidence type="ECO:0000256" key="5">
    <source>
        <dbReference type="SAM" id="SignalP"/>
    </source>
</evidence>
<gene>
    <name evidence="6" type="ORF">THAOC_02732</name>
</gene>
<dbReference type="GO" id="GO:0015031">
    <property type="term" value="P:protein transport"/>
    <property type="evidence" value="ECO:0007669"/>
    <property type="project" value="InterPro"/>
</dbReference>
<feature type="signal peptide" evidence="5">
    <location>
        <begin position="1"/>
        <end position="20"/>
    </location>
</feature>
<organism evidence="6 7">
    <name type="scientific">Thalassiosira oceanica</name>
    <name type="common">Marine diatom</name>
    <dbReference type="NCBI Taxonomy" id="159749"/>
    <lineage>
        <taxon>Eukaryota</taxon>
        <taxon>Sar</taxon>
        <taxon>Stramenopiles</taxon>
        <taxon>Ochrophyta</taxon>
        <taxon>Bacillariophyta</taxon>
        <taxon>Coscinodiscophyceae</taxon>
        <taxon>Thalassiosirophycidae</taxon>
        <taxon>Thalassiosirales</taxon>
        <taxon>Thalassiosiraceae</taxon>
        <taxon>Thalassiosira</taxon>
    </lineage>
</organism>
<feature type="compositionally biased region" description="Basic residues" evidence="4">
    <location>
        <begin position="281"/>
        <end position="294"/>
    </location>
</feature>
<comment type="caution">
    <text evidence="6">The sequence shown here is derived from an EMBL/GenBank/DDBJ whole genome shotgun (WGS) entry which is preliminary data.</text>
</comment>
<name>K0TEJ5_THAOC</name>
<evidence type="ECO:0000256" key="1">
    <source>
        <dbReference type="ARBA" id="ARBA00004229"/>
    </source>
</evidence>
<protein>
    <recommendedName>
        <fullName evidence="8">SseB protein N-terminal domain-containing protein</fullName>
    </recommendedName>
</protein>
<evidence type="ECO:0000256" key="3">
    <source>
        <dbReference type="ARBA" id="ARBA00022640"/>
    </source>
</evidence>
<keyword evidence="3" id="KW-0934">Plastid</keyword>
<dbReference type="AlphaFoldDB" id="K0TEJ5"/>
<sequence>MRASATLAILFAATVRLNHSFAPSDPSLLALSRLASRQAARHPAGLRSSPNDLFDAEGWQSIKSELDECPVFAVADDEGNPIKYTIERGGVSKSVPLFYTHVEDAQLELQKAKEKNLIPGIDLNPYPLGEIFQMWAKDDAVLVPNKASIVNAGAPPNAVAIGQQVPLFGCMEIANESEDGKPVLPLFLELEDARLAVNEAVGADGGNSENFEIIAMNLNEAVGLLSNSKESAFMRGYVHAVTAMAILDADETEMLDDALFAKFAVFMPVHGGWEHGGKATGGKKKKALKPKKSKTKEEDLIVPDGRSFVRPLCCAEVALDDSADASIIDK</sequence>
<dbReference type="OrthoDB" id="40009at2759"/>
<keyword evidence="5" id="KW-0732">Signal</keyword>
<evidence type="ECO:0000313" key="6">
    <source>
        <dbReference type="EMBL" id="EJK75544.1"/>
    </source>
</evidence>